<keyword evidence="4" id="KW-1185">Reference proteome</keyword>
<dbReference type="EMBL" id="JBDJPC010000006">
    <property type="protein sequence ID" value="KAL1497973.1"/>
    <property type="molecule type" value="Genomic_DNA"/>
</dbReference>
<evidence type="ECO:0000256" key="1">
    <source>
        <dbReference type="SAM" id="Phobius"/>
    </source>
</evidence>
<protein>
    <recommendedName>
        <fullName evidence="5">Sodefrin-like factor</fullName>
    </recommendedName>
</protein>
<feature type="chain" id="PRO_5044886800" description="Sodefrin-like factor" evidence="2">
    <location>
        <begin position="25"/>
        <end position="166"/>
    </location>
</feature>
<sequence length="166" mass="18193">MVKQLTIIFSIFLIFIQFTLEGFAQVTSGTNLVCYDCDPANNNDLCASPSQSGVQQVNCDQKHPNREENSTLICTSAYVEFFGTEVNKTGIYRGCNVQGASVSDFCDFFKQETDNRNANLKSCLSCNETRCNNVTFSATGEINGSCLANTIISLTIAGILFSLLFK</sequence>
<comment type="caution">
    <text evidence="3">The sequence shown here is derived from an EMBL/GenBank/DDBJ whole genome shotgun (WGS) entry which is preliminary data.</text>
</comment>
<keyword evidence="1" id="KW-0812">Transmembrane</keyword>
<reference evidence="3 4" key="1">
    <citation type="submission" date="2024-05" db="EMBL/GenBank/DDBJ databases">
        <title>Genetic variation in Jamaican populations of the coffee berry borer (Hypothenemus hampei).</title>
        <authorList>
            <person name="Errbii M."/>
            <person name="Myrie A."/>
        </authorList>
    </citation>
    <scope>NUCLEOTIDE SEQUENCE [LARGE SCALE GENOMIC DNA]</scope>
    <source>
        <strain evidence="3">JA-Hopewell-2020-01-JO</strain>
        <tissue evidence="3">Whole body</tissue>
    </source>
</reference>
<keyword evidence="1" id="KW-1133">Transmembrane helix</keyword>
<evidence type="ECO:0000256" key="2">
    <source>
        <dbReference type="SAM" id="SignalP"/>
    </source>
</evidence>
<evidence type="ECO:0000313" key="4">
    <source>
        <dbReference type="Proteomes" id="UP001566132"/>
    </source>
</evidence>
<dbReference type="Proteomes" id="UP001566132">
    <property type="component" value="Unassembled WGS sequence"/>
</dbReference>
<feature type="signal peptide" evidence="2">
    <location>
        <begin position="1"/>
        <end position="24"/>
    </location>
</feature>
<dbReference type="AlphaFoldDB" id="A0ABD1EN95"/>
<name>A0ABD1EN95_HYPHA</name>
<accession>A0ABD1EN95</accession>
<gene>
    <name evidence="3" type="ORF">ABEB36_008849</name>
</gene>
<keyword evidence="2" id="KW-0732">Signal</keyword>
<organism evidence="3 4">
    <name type="scientific">Hypothenemus hampei</name>
    <name type="common">Coffee berry borer</name>
    <dbReference type="NCBI Taxonomy" id="57062"/>
    <lineage>
        <taxon>Eukaryota</taxon>
        <taxon>Metazoa</taxon>
        <taxon>Ecdysozoa</taxon>
        <taxon>Arthropoda</taxon>
        <taxon>Hexapoda</taxon>
        <taxon>Insecta</taxon>
        <taxon>Pterygota</taxon>
        <taxon>Neoptera</taxon>
        <taxon>Endopterygota</taxon>
        <taxon>Coleoptera</taxon>
        <taxon>Polyphaga</taxon>
        <taxon>Cucujiformia</taxon>
        <taxon>Curculionidae</taxon>
        <taxon>Scolytinae</taxon>
        <taxon>Hypothenemus</taxon>
    </lineage>
</organism>
<evidence type="ECO:0000313" key="3">
    <source>
        <dbReference type="EMBL" id="KAL1497973.1"/>
    </source>
</evidence>
<keyword evidence="1" id="KW-0472">Membrane</keyword>
<proteinExistence type="predicted"/>
<evidence type="ECO:0008006" key="5">
    <source>
        <dbReference type="Google" id="ProtNLM"/>
    </source>
</evidence>
<feature type="transmembrane region" description="Helical" evidence="1">
    <location>
        <begin position="147"/>
        <end position="165"/>
    </location>
</feature>